<dbReference type="Proteomes" id="UP000051836">
    <property type="component" value="Unassembled WGS sequence"/>
</dbReference>
<evidence type="ECO:0000313" key="2">
    <source>
        <dbReference type="Proteomes" id="UP000051836"/>
    </source>
</evidence>
<sequence>MAKLEHWRYCNQMDYEDGDITAEFVCLADSQHHISMLELPVWEQGVEPTLSEQDAWERKPEGEMKNSILVKSPAQLVIVHLRMTSSSLMGVPDDKNFERIMSLQCRTTPGMPFSALVSYEL</sequence>
<dbReference type="AlphaFoldDB" id="A0A0Q3P6I2"/>
<accession>A0A0Q3P6I2</accession>
<dbReference type="EMBL" id="LMAW01002857">
    <property type="protein sequence ID" value="KQK76387.1"/>
    <property type="molecule type" value="Genomic_DNA"/>
</dbReference>
<reference evidence="1 2" key="1">
    <citation type="submission" date="2015-10" db="EMBL/GenBank/DDBJ databases">
        <authorList>
            <person name="Gilbert D.G."/>
        </authorList>
    </citation>
    <scope>NUCLEOTIDE SEQUENCE [LARGE SCALE GENOMIC DNA]</scope>
    <source>
        <strain evidence="1">FVVF132</strain>
    </source>
</reference>
<evidence type="ECO:0000313" key="1">
    <source>
        <dbReference type="EMBL" id="KQK76387.1"/>
    </source>
</evidence>
<name>A0A0Q3P6I2_AMAAE</name>
<keyword evidence="2" id="KW-1185">Reference proteome</keyword>
<proteinExistence type="predicted"/>
<gene>
    <name evidence="1" type="ORF">AAES_136005</name>
</gene>
<comment type="caution">
    <text evidence="1">The sequence shown here is derived from an EMBL/GenBank/DDBJ whole genome shotgun (WGS) entry which is preliminary data.</text>
</comment>
<protein>
    <submittedName>
        <fullName evidence="1">Uncharacterized protein</fullName>
    </submittedName>
</protein>
<organism evidence="1 2">
    <name type="scientific">Amazona aestiva</name>
    <name type="common">Blue-fronted Amazon parrot</name>
    <dbReference type="NCBI Taxonomy" id="12930"/>
    <lineage>
        <taxon>Eukaryota</taxon>
        <taxon>Metazoa</taxon>
        <taxon>Chordata</taxon>
        <taxon>Craniata</taxon>
        <taxon>Vertebrata</taxon>
        <taxon>Euteleostomi</taxon>
        <taxon>Archelosauria</taxon>
        <taxon>Archosauria</taxon>
        <taxon>Dinosauria</taxon>
        <taxon>Saurischia</taxon>
        <taxon>Theropoda</taxon>
        <taxon>Coelurosauria</taxon>
        <taxon>Aves</taxon>
        <taxon>Neognathae</taxon>
        <taxon>Neoaves</taxon>
        <taxon>Telluraves</taxon>
        <taxon>Australaves</taxon>
        <taxon>Psittaciformes</taxon>
        <taxon>Psittacidae</taxon>
        <taxon>Amazona</taxon>
    </lineage>
</organism>